<feature type="compositionally biased region" description="Polar residues" evidence="2">
    <location>
        <begin position="136"/>
        <end position="156"/>
    </location>
</feature>
<evidence type="ECO:0000313" key="3">
    <source>
        <dbReference type="EMBL" id="OCF31223.1"/>
    </source>
</evidence>
<evidence type="ECO:0000256" key="2">
    <source>
        <dbReference type="SAM" id="MobiDB-lite"/>
    </source>
</evidence>
<accession>A0A1B9GJR9</accession>
<gene>
    <name evidence="3" type="ORF">I316_07192</name>
</gene>
<proteinExistence type="predicted"/>
<dbReference type="Proteomes" id="UP000092666">
    <property type="component" value="Unassembled WGS sequence"/>
</dbReference>
<keyword evidence="4" id="KW-1185">Reference proteome</keyword>
<reference evidence="4" key="2">
    <citation type="submission" date="2013-12" db="EMBL/GenBank/DDBJ databases">
        <title>Evolution of pathogenesis and genome organization in the Tremellales.</title>
        <authorList>
            <person name="Cuomo C."/>
            <person name="Litvintseva A."/>
            <person name="Heitman J."/>
            <person name="Chen Y."/>
            <person name="Sun S."/>
            <person name="Springer D."/>
            <person name="Dromer F."/>
            <person name="Young S."/>
            <person name="Zeng Q."/>
            <person name="Chapman S."/>
            <person name="Gujja S."/>
            <person name="Saif S."/>
            <person name="Birren B."/>
        </authorList>
    </citation>
    <scope>NUCLEOTIDE SEQUENCE [LARGE SCALE GENOMIC DNA]</scope>
    <source>
        <strain evidence="4">BCC8398</strain>
    </source>
</reference>
<name>A0A1B9GJR9_9TREE</name>
<feature type="region of interest" description="Disordered" evidence="2">
    <location>
        <begin position="128"/>
        <end position="182"/>
    </location>
</feature>
<evidence type="ECO:0000313" key="4">
    <source>
        <dbReference type="Proteomes" id="UP000092666"/>
    </source>
</evidence>
<feature type="coiled-coil region" evidence="1">
    <location>
        <begin position="85"/>
        <end position="112"/>
    </location>
</feature>
<organism evidence="3 4">
    <name type="scientific">Kwoniella heveanensis BCC8398</name>
    <dbReference type="NCBI Taxonomy" id="1296120"/>
    <lineage>
        <taxon>Eukaryota</taxon>
        <taxon>Fungi</taxon>
        <taxon>Dikarya</taxon>
        <taxon>Basidiomycota</taxon>
        <taxon>Agaricomycotina</taxon>
        <taxon>Tremellomycetes</taxon>
        <taxon>Tremellales</taxon>
        <taxon>Cryptococcaceae</taxon>
        <taxon>Kwoniella</taxon>
    </lineage>
</organism>
<protein>
    <submittedName>
        <fullName evidence="3">Uncharacterized protein</fullName>
    </submittedName>
</protein>
<keyword evidence="1" id="KW-0175">Coiled coil</keyword>
<dbReference type="AlphaFoldDB" id="A0A1B9GJR9"/>
<reference evidence="3 4" key="1">
    <citation type="submission" date="2013-07" db="EMBL/GenBank/DDBJ databases">
        <title>The Genome Sequence of Cryptococcus heveanensis BCC8398.</title>
        <authorList>
            <consortium name="The Broad Institute Genome Sequencing Platform"/>
            <person name="Cuomo C."/>
            <person name="Litvintseva A."/>
            <person name="Chen Y."/>
            <person name="Heitman J."/>
            <person name="Sun S."/>
            <person name="Springer D."/>
            <person name="Dromer F."/>
            <person name="Young S.K."/>
            <person name="Zeng Q."/>
            <person name="Gargeya S."/>
            <person name="Fitzgerald M."/>
            <person name="Abouelleil A."/>
            <person name="Alvarado L."/>
            <person name="Berlin A.M."/>
            <person name="Chapman S.B."/>
            <person name="Dewar J."/>
            <person name="Goldberg J."/>
            <person name="Griggs A."/>
            <person name="Gujja S."/>
            <person name="Hansen M."/>
            <person name="Howarth C."/>
            <person name="Imamovic A."/>
            <person name="Larimer J."/>
            <person name="McCowan C."/>
            <person name="Murphy C."/>
            <person name="Pearson M."/>
            <person name="Priest M."/>
            <person name="Roberts A."/>
            <person name="Saif S."/>
            <person name="Shea T."/>
            <person name="Sykes S."/>
            <person name="Wortman J."/>
            <person name="Nusbaum C."/>
            <person name="Birren B."/>
        </authorList>
    </citation>
    <scope>NUCLEOTIDE SEQUENCE [LARGE SCALE GENOMIC DNA]</scope>
    <source>
        <strain evidence="3 4">BCC8398</strain>
    </source>
</reference>
<dbReference type="EMBL" id="KV700137">
    <property type="protein sequence ID" value="OCF31223.1"/>
    <property type="molecule type" value="Genomic_DNA"/>
</dbReference>
<evidence type="ECO:0000256" key="1">
    <source>
        <dbReference type="SAM" id="Coils"/>
    </source>
</evidence>
<sequence length="182" mass="19761">MYSARSGGPASVAAPSFTFHHDHSVISSFGPGDLSEDCKRLLKIRARKGGRSCMVDSITSGFIQPSTGDFITEFPLDDNSRRTLVINQKGRCKNLDNDIKRWQREMQTARKDPSVVERREKIMRGGSFPADEATCLSGSSQQAGTEASGTVTNEAADSSEADLQNAHATESCQPPMTMPVAY</sequence>